<dbReference type="EMBL" id="CP062230">
    <property type="protein sequence ID" value="UVC19327.1"/>
    <property type="molecule type" value="Genomic_DNA"/>
</dbReference>
<accession>A0ABY5R8M0</accession>
<dbReference type="InterPro" id="IPR011990">
    <property type="entry name" value="TPR-like_helical_dom_sf"/>
</dbReference>
<dbReference type="PANTHER" id="PTHR43081:SF19">
    <property type="entry name" value="PH-SENSITIVE ADENYLATE CYCLASE RV1264"/>
    <property type="match status" value="1"/>
</dbReference>
<dbReference type="Gene3D" id="3.30.70.1230">
    <property type="entry name" value="Nucleotide cyclase"/>
    <property type="match status" value="1"/>
</dbReference>
<dbReference type="InterPro" id="IPR019734">
    <property type="entry name" value="TPR_rpt"/>
</dbReference>
<geneLocation type="plasmid" evidence="3 4">
    <name>pOM4</name>
</geneLocation>
<evidence type="ECO:0000256" key="1">
    <source>
        <dbReference type="PROSITE-ProRule" id="PRU00339"/>
    </source>
</evidence>
<dbReference type="Proteomes" id="UP001058098">
    <property type="component" value="Plasmid pOM4"/>
</dbReference>
<dbReference type="PROSITE" id="PS50005">
    <property type="entry name" value="TPR"/>
    <property type="match status" value="1"/>
</dbReference>
<evidence type="ECO:0000313" key="3">
    <source>
        <dbReference type="EMBL" id="UVC19327.1"/>
    </source>
</evidence>
<dbReference type="SUPFAM" id="SSF55073">
    <property type="entry name" value="Nucleotide cyclase"/>
    <property type="match status" value="1"/>
</dbReference>
<dbReference type="PROSITE" id="PS50125">
    <property type="entry name" value="GUANYLATE_CYCLASE_2"/>
    <property type="match status" value="1"/>
</dbReference>
<dbReference type="InterPro" id="IPR050697">
    <property type="entry name" value="Adenylyl/Guanylyl_Cyclase_3/4"/>
</dbReference>
<feature type="domain" description="Guanylate cyclase" evidence="2">
    <location>
        <begin position="7"/>
        <end position="122"/>
    </location>
</feature>
<evidence type="ECO:0000313" key="4">
    <source>
        <dbReference type="Proteomes" id="UP001058098"/>
    </source>
</evidence>
<keyword evidence="1" id="KW-0802">TPR repeat</keyword>
<sequence>MERKLAAIVAADVVAYSALMEADEGGTFERLRASRRELFEPEINKHHGRIFKLMGDGLLAEFGSAVDAVECAVTLQRGMVERNASVPESERFEVRVGINLGEVIVEGDDRYGEGVNVAARLQQLADPGGICVSEKVSKEVEKKLAFEFEPMGGQRVKNIAEPIYCYRVNLQSARATSAGRPISLELPDRAAVAVLPFDNMSSDPEQEFFAEGLAEDLITDLSKVPGLLVIARNSSFVYKGRSVDVRSIAKDLGVRYVVEGSVRKAAARVRINAQLIDARENAHVWADRFDGDLADVFALQDEVVGKIVSALSGSLPSARSMPRQRTSNFEAYELLVRGRTLVTQSPDANKTARPLLERAIQLDPGFAEAHAWLAMSHVWGWMHWGETEEHRSLGRAEAERAVSLDPGNAGAHSILGYILQFDFKADEAAAEFATALRIDPNHADSWIFLAESKAHLGNAVEAIECIQNAFRLDPYPPGRYYWMRGYVEYAAHRYEEAVDTLRHETTYRTGSRRILAAALAQLGRTDEAKEEARKFLAANPHFSIRQWASTQPFRRDADRQHFVDGYLMAGLPE</sequence>
<name>A0ABY5R8M0_9HYPH</name>
<dbReference type="Gene3D" id="1.25.40.10">
    <property type="entry name" value="Tetratricopeptide repeat domain"/>
    <property type="match status" value="2"/>
</dbReference>
<organism evidence="3 4">
    <name type="scientific">Mesorhizobium onobrychidis</name>
    <dbReference type="NCBI Taxonomy" id="2775404"/>
    <lineage>
        <taxon>Bacteria</taxon>
        <taxon>Pseudomonadati</taxon>
        <taxon>Pseudomonadota</taxon>
        <taxon>Alphaproteobacteria</taxon>
        <taxon>Hyphomicrobiales</taxon>
        <taxon>Phyllobacteriaceae</taxon>
        <taxon>Mesorhizobium</taxon>
    </lineage>
</organism>
<dbReference type="SMART" id="SM00028">
    <property type="entry name" value="TPR"/>
    <property type="match status" value="3"/>
</dbReference>
<protein>
    <submittedName>
        <fullName evidence="3">Tetratricopeptide repeat protein</fullName>
    </submittedName>
</protein>
<reference evidence="3" key="1">
    <citation type="submission" date="2020-09" db="EMBL/GenBank/DDBJ databases">
        <title>Rhizobia associated with sainfoin plants.</title>
        <authorList>
            <person name="Asharfi S."/>
            <person name="Kuzmanovic N."/>
            <person name="Bunk B."/>
            <person name="Sproeer C."/>
            <person name="Becker M."/>
            <person name="Thuenen T."/>
        </authorList>
    </citation>
    <scope>NUCLEOTIDE SEQUENCE</scope>
    <source>
        <strain evidence="3">OM4</strain>
        <plasmid evidence="3">pOM4</plasmid>
    </source>
</reference>
<feature type="repeat" description="TPR" evidence="1">
    <location>
        <begin position="443"/>
        <end position="476"/>
    </location>
</feature>
<dbReference type="PANTHER" id="PTHR43081">
    <property type="entry name" value="ADENYLATE CYCLASE, TERMINAL-DIFFERENTIATION SPECIFIC-RELATED"/>
    <property type="match status" value="1"/>
</dbReference>
<dbReference type="InterPro" id="IPR029787">
    <property type="entry name" value="Nucleotide_cyclase"/>
</dbReference>
<gene>
    <name evidence="3" type="ORF">IHQ72_36085</name>
</gene>
<dbReference type="Pfam" id="PF00211">
    <property type="entry name" value="Guanylate_cyc"/>
    <property type="match status" value="1"/>
</dbReference>
<dbReference type="RefSeq" id="WP_258124176.1">
    <property type="nucleotide sequence ID" value="NZ_CP062230.1"/>
</dbReference>
<dbReference type="InterPro" id="IPR001054">
    <property type="entry name" value="A/G_cyclase"/>
</dbReference>
<evidence type="ECO:0000259" key="2">
    <source>
        <dbReference type="PROSITE" id="PS50125"/>
    </source>
</evidence>
<dbReference type="CDD" id="cd07302">
    <property type="entry name" value="CHD"/>
    <property type="match status" value="1"/>
</dbReference>
<keyword evidence="3" id="KW-0614">Plasmid</keyword>
<keyword evidence="4" id="KW-1185">Reference proteome</keyword>
<proteinExistence type="predicted"/>
<dbReference type="Gene3D" id="3.40.50.10070">
    <property type="entry name" value="TolB, N-terminal domain"/>
    <property type="match status" value="1"/>
</dbReference>
<dbReference type="SUPFAM" id="SSF48452">
    <property type="entry name" value="TPR-like"/>
    <property type="match status" value="1"/>
</dbReference>